<accession>A0A931NET4</accession>
<evidence type="ECO:0000313" key="3">
    <source>
        <dbReference type="Proteomes" id="UP000613266"/>
    </source>
</evidence>
<dbReference type="AlphaFoldDB" id="A0A931NET4"/>
<protein>
    <recommendedName>
        <fullName evidence="1">Alpha-L-glutamate ligase-related protein ATP-grasp domain-containing protein</fullName>
    </recommendedName>
</protein>
<dbReference type="Proteomes" id="UP000613266">
    <property type="component" value="Unassembled WGS sequence"/>
</dbReference>
<evidence type="ECO:0000313" key="2">
    <source>
        <dbReference type="EMBL" id="MBH9575371.1"/>
    </source>
</evidence>
<name>A0A931NET4_9BURK</name>
<gene>
    <name evidence="2" type="ORF">I7X39_00495</name>
</gene>
<dbReference type="EMBL" id="JAEDAK010000001">
    <property type="protein sequence ID" value="MBH9575371.1"/>
    <property type="molecule type" value="Genomic_DNA"/>
</dbReference>
<feature type="domain" description="Alpha-L-glutamate ligase-related protein ATP-grasp" evidence="1">
    <location>
        <begin position="77"/>
        <end position="352"/>
    </location>
</feature>
<dbReference type="RefSeq" id="WP_198108996.1">
    <property type="nucleotide sequence ID" value="NZ_JAEDAK010000001.1"/>
</dbReference>
<reference evidence="2" key="1">
    <citation type="submission" date="2020-12" db="EMBL/GenBank/DDBJ databases">
        <title>The genome sequence of Inhella sp. 1Y17.</title>
        <authorList>
            <person name="Liu Y."/>
        </authorList>
    </citation>
    <scope>NUCLEOTIDE SEQUENCE</scope>
    <source>
        <strain evidence="2">1Y17</strain>
    </source>
</reference>
<organism evidence="2 3">
    <name type="scientific">Inhella proteolytica</name>
    <dbReference type="NCBI Taxonomy" id="2795029"/>
    <lineage>
        <taxon>Bacteria</taxon>
        <taxon>Pseudomonadati</taxon>
        <taxon>Pseudomonadota</taxon>
        <taxon>Betaproteobacteria</taxon>
        <taxon>Burkholderiales</taxon>
        <taxon>Sphaerotilaceae</taxon>
        <taxon>Inhella</taxon>
    </lineage>
</organism>
<evidence type="ECO:0000259" key="1">
    <source>
        <dbReference type="Pfam" id="PF14397"/>
    </source>
</evidence>
<keyword evidence="3" id="KW-1185">Reference proteome</keyword>
<sequence length="378" mass="41392">MWALATQGGLMNPLSAMRQVRAQGGKPLVRQLRELLACRLRASPIGVSEYFAYGLWSPELGPDELRQFIGWRQSVLLDQTLNDSRSRVLANDKLVNYLILQHLGLPMPQPLATFTAEGRRIGNETVLRSLDDVRRWLDGDVYPFYVKPISAGYGRGVTGVAGRDGPSLRLLDDRTLALEEFLKAFEFPPYGGMLFQRPVQAHPSIVALTGSKAVCSVRCICLVTPSGPQVHTAFWKIATGKNMLDNFSHGDLGNCLGAVDVRSGRIERAIARLGPGGRVDRHPDTGQPLVGFQLPDWTAALDLVHRASAHFPGLRLQNWDVALCPEGPVLIELNTESELAVPQAISGRGLMDARLRGMLAELEQAQARRRAAVAAGPR</sequence>
<dbReference type="Pfam" id="PF14397">
    <property type="entry name" value="ATPgrasp_ST"/>
    <property type="match status" value="1"/>
</dbReference>
<dbReference type="SUPFAM" id="SSF56059">
    <property type="entry name" value="Glutathione synthetase ATP-binding domain-like"/>
    <property type="match status" value="1"/>
</dbReference>
<comment type="caution">
    <text evidence="2">The sequence shown here is derived from an EMBL/GenBank/DDBJ whole genome shotgun (WGS) entry which is preliminary data.</text>
</comment>
<proteinExistence type="predicted"/>
<dbReference type="InterPro" id="IPR039523">
    <property type="entry name" value="RimK-rel_E_lig_ATP-grasp"/>
</dbReference>